<dbReference type="InterPro" id="IPR017937">
    <property type="entry name" value="Thioredoxin_CS"/>
</dbReference>
<dbReference type="GO" id="GO:0015036">
    <property type="term" value="F:disulfide oxidoreductase activity"/>
    <property type="evidence" value="ECO:0007669"/>
    <property type="project" value="UniProtKB-ARBA"/>
</dbReference>
<evidence type="ECO:0000313" key="5">
    <source>
        <dbReference type="Proteomes" id="UP000295531"/>
    </source>
</evidence>
<dbReference type="PROSITE" id="PS51257">
    <property type="entry name" value="PROKAR_LIPOPROTEIN"/>
    <property type="match status" value="1"/>
</dbReference>
<comment type="caution">
    <text evidence="4">The sequence shown here is derived from an EMBL/GenBank/DDBJ whole genome shotgun (WGS) entry which is preliminary data.</text>
</comment>
<dbReference type="InterPro" id="IPR013766">
    <property type="entry name" value="Thioredoxin_domain"/>
</dbReference>
<dbReference type="PROSITE" id="PS51352">
    <property type="entry name" value="THIOREDOXIN_2"/>
    <property type="match status" value="1"/>
</dbReference>
<protein>
    <submittedName>
        <fullName evidence="4">Thiol-disulfide isomerase/thioredoxin</fullName>
    </submittedName>
</protein>
<dbReference type="InterPro" id="IPR050553">
    <property type="entry name" value="Thioredoxin_ResA/DsbE_sf"/>
</dbReference>
<keyword evidence="4" id="KW-0413">Isomerase</keyword>
<evidence type="ECO:0000256" key="2">
    <source>
        <dbReference type="SAM" id="SignalP"/>
    </source>
</evidence>
<dbReference type="CDD" id="cd02966">
    <property type="entry name" value="TlpA_like_family"/>
    <property type="match status" value="1"/>
</dbReference>
<accession>A0A4R6PK86</accession>
<feature type="chain" id="PRO_5020233647" evidence="2">
    <location>
        <begin position="26"/>
        <end position="154"/>
    </location>
</feature>
<dbReference type="PANTHER" id="PTHR42852">
    <property type="entry name" value="THIOL:DISULFIDE INTERCHANGE PROTEIN DSBE"/>
    <property type="match status" value="1"/>
</dbReference>
<dbReference type="GO" id="GO:0016209">
    <property type="term" value="F:antioxidant activity"/>
    <property type="evidence" value="ECO:0007669"/>
    <property type="project" value="InterPro"/>
</dbReference>
<keyword evidence="2" id="KW-0732">Signal</keyword>
<keyword evidence="5" id="KW-1185">Reference proteome</keyword>
<gene>
    <name evidence="4" type="ORF">DEU29_10558</name>
</gene>
<dbReference type="Pfam" id="PF00578">
    <property type="entry name" value="AhpC-TSA"/>
    <property type="match status" value="1"/>
</dbReference>
<dbReference type="Proteomes" id="UP000295531">
    <property type="component" value="Unassembled WGS sequence"/>
</dbReference>
<dbReference type="Gene3D" id="3.40.30.10">
    <property type="entry name" value="Glutaredoxin"/>
    <property type="match status" value="1"/>
</dbReference>
<feature type="domain" description="Thioredoxin" evidence="3">
    <location>
        <begin position="19"/>
        <end position="154"/>
    </location>
</feature>
<dbReference type="RefSeq" id="WP_133539254.1">
    <property type="nucleotide sequence ID" value="NZ_SNXI01000005.1"/>
</dbReference>
<proteinExistence type="predicted"/>
<reference evidence="4 5" key="1">
    <citation type="submission" date="2019-03" db="EMBL/GenBank/DDBJ databases">
        <title>Freshwater and sediment microbial communities from various areas in North America, analyzing microbe dynamics in response to fracking.</title>
        <authorList>
            <person name="Lamendella R."/>
        </authorList>
    </citation>
    <scope>NUCLEOTIDE SEQUENCE [LARGE SCALE GENOMIC DNA]</scope>
    <source>
        <strain evidence="4 5">18_TX</strain>
    </source>
</reference>
<dbReference type="GO" id="GO:0016853">
    <property type="term" value="F:isomerase activity"/>
    <property type="evidence" value="ECO:0007669"/>
    <property type="project" value="UniProtKB-KW"/>
</dbReference>
<evidence type="ECO:0000256" key="1">
    <source>
        <dbReference type="ARBA" id="ARBA00023284"/>
    </source>
</evidence>
<sequence length="154" mass="17129">MKNWLKPLAGTAIVLTTLLAGCSKAPDVVTTHDQELDWNNLQGPVVVNYFAEWCAPCLRELPELNEFYHQDIESTSNLQLVGVSFDPLDNQQIKALAERHSIDYPLALAQPTAKFPFERPKMLPATYVIFADGSVKGPMMGEQTLASLREAVKQ</sequence>
<dbReference type="AlphaFoldDB" id="A0A4R6PK86"/>
<dbReference type="InterPro" id="IPR000866">
    <property type="entry name" value="AhpC/TSA"/>
</dbReference>
<keyword evidence="1" id="KW-0676">Redox-active center</keyword>
<name>A0A4R6PK86_9GAMM</name>
<dbReference type="PROSITE" id="PS00194">
    <property type="entry name" value="THIOREDOXIN_1"/>
    <property type="match status" value="1"/>
</dbReference>
<evidence type="ECO:0000259" key="3">
    <source>
        <dbReference type="PROSITE" id="PS51352"/>
    </source>
</evidence>
<dbReference type="OrthoDB" id="9799347at2"/>
<dbReference type="EMBL" id="SNXI01000005">
    <property type="protein sequence ID" value="TDP38206.1"/>
    <property type="molecule type" value="Genomic_DNA"/>
</dbReference>
<dbReference type="SUPFAM" id="SSF52833">
    <property type="entry name" value="Thioredoxin-like"/>
    <property type="match status" value="1"/>
</dbReference>
<dbReference type="PANTHER" id="PTHR42852:SF13">
    <property type="entry name" value="PROTEIN DIPZ"/>
    <property type="match status" value="1"/>
</dbReference>
<dbReference type="InterPro" id="IPR036249">
    <property type="entry name" value="Thioredoxin-like_sf"/>
</dbReference>
<evidence type="ECO:0000313" key="4">
    <source>
        <dbReference type="EMBL" id="TDP38206.1"/>
    </source>
</evidence>
<organism evidence="4 5">
    <name type="scientific">Idiomarina aquatica</name>
    <dbReference type="NCBI Taxonomy" id="1327752"/>
    <lineage>
        <taxon>Bacteria</taxon>
        <taxon>Pseudomonadati</taxon>
        <taxon>Pseudomonadota</taxon>
        <taxon>Gammaproteobacteria</taxon>
        <taxon>Alteromonadales</taxon>
        <taxon>Idiomarinaceae</taxon>
        <taxon>Idiomarina</taxon>
    </lineage>
</organism>
<feature type="signal peptide" evidence="2">
    <location>
        <begin position="1"/>
        <end position="25"/>
    </location>
</feature>